<feature type="region of interest" description="Disordered" evidence="1">
    <location>
        <begin position="451"/>
        <end position="479"/>
    </location>
</feature>
<dbReference type="Gene3D" id="1.25.40.20">
    <property type="entry name" value="Ankyrin repeat-containing domain"/>
    <property type="match status" value="3"/>
</dbReference>
<reference evidence="2 3" key="1">
    <citation type="journal article" date="2010" name="Nature">
        <title>The Ectocarpus genome and the independent evolution of multicellularity in brown algae.</title>
        <authorList>
            <person name="Cock J.M."/>
            <person name="Sterck L."/>
            <person name="Rouze P."/>
            <person name="Scornet D."/>
            <person name="Allen A.E."/>
            <person name="Amoutzias G."/>
            <person name="Anthouard V."/>
            <person name="Artiguenave F."/>
            <person name="Aury J.M."/>
            <person name="Badger J.H."/>
            <person name="Beszteri B."/>
            <person name="Billiau K."/>
            <person name="Bonnet E."/>
            <person name="Bothwell J.H."/>
            <person name="Bowler C."/>
            <person name="Boyen C."/>
            <person name="Brownlee C."/>
            <person name="Carrano C.J."/>
            <person name="Charrier B."/>
            <person name="Cho G.Y."/>
            <person name="Coelho S.M."/>
            <person name="Collen J."/>
            <person name="Corre E."/>
            <person name="Da Silva C."/>
            <person name="Delage L."/>
            <person name="Delaroque N."/>
            <person name="Dittami S.M."/>
            <person name="Doulbeau S."/>
            <person name="Elias M."/>
            <person name="Farnham G."/>
            <person name="Gachon C.M."/>
            <person name="Gschloessl B."/>
            <person name="Heesch S."/>
            <person name="Jabbari K."/>
            <person name="Jubin C."/>
            <person name="Kawai H."/>
            <person name="Kimura K."/>
            <person name="Kloareg B."/>
            <person name="Kupper F.C."/>
            <person name="Lang D."/>
            <person name="Le Bail A."/>
            <person name="Leblanc C."/>
            <person name="Lerouge P."/>
            <person name="Lohr M."/>
            <person name="Lopez P.J."/>
            <person name="Martens C."/>
            <person name="Maumus F."/>
            <person name="Michel G."/>
            <person name="Miranda-Saavedra D."/>
            <person name="Morales J."/>
            <person name="Moreau H."/>
            <person name="Motomura T."/>
            <person name="Nagasato C."/>
            <person name="Napoli C.A."/>
            <person name="Nelson D.R."/>
            <person name="Nyvall-Collen P."/>
            <person name="Peters A.F."/>
            <person name="Pommier C."/>
            <person name="Potin P."/>
            <person name="Poulain J."/>
            <person name="Quesneville H."/>
            <person name="Read B."/>
            <person name="Rensing S.A."/>
            <person name="Ritter A."/>
            <person name="Rousvoal S."/>
            <person name="Samanta M."/>
            <person name="Samson G."/>
            <person name="Schroeder D.C."/>
            <person name="Segurens B."/>
            <person name="Strittmatter M."/>
            <person name="Tonon T."/>
            <person name="Tregear J.W."/>
            <person name="Valentin K."/>
            <person name="von Dassow P."/>
            <person name="Yamagishi T."/>
            <person name="Van de Peer Y."/>
            <person name="Wincker P."/>
        </authorList>
    </citation>
    <scope>NUCLEOTIDE SEQUENCE [LARGE SCALE GENOMIC DNA]</scope>
    <source>
        <strain evidence="3">Ec32 / CCAP1310/4</strain>
    </source>
</reference>
<name>D7FZJ2_ECTSI</name>
<dbReference type="PANTHER" id="PTHR46586:SF3">
    <property type="entry name" value="ANKYRIN REPEAT-CONTAINING PROTEIN"/>
    <property type="match status" value="1"/>
</dbReference>
<dbReference type="InterPro" id="IPR002110">
    <property type="entry name" value="Ankyrin_rpt"/>
</dbReference>
<dbReference type="InParanoid" id="D7FZJ2"/>
<dbReference type="SUPFAM" id="SSF48403">
    <property type="entry name" value="Ankyrin repeat"/>
    <property type="match status" value="2"/>
</dbReference>
<evidence type="ECO:0000313" key="3">
    <source>
        <dbReference type="Proteomes" id="UP000002630"/>
    </source>
</evidence>
<dbReference type="EMBL" id="FN649760">
    <property type="protein sequence ID" value="CBJ32799.1"/>
    <property type="molecule type" value="Genomic_DNA"/>
</dbReference>
<evidence type="ECO:0008006" key="4">
    <source>
        <dbReference type="Google" id="ProtNLM"/>
    </source>
</evidence>
<dbReference type="AlphaFoldDB" id="D7FZJ2"/>
<dbReference type="Proteomes" id="UP000002630">
    <property type="component" value="Unassembled WGS sequence"/>
</dbReference>
<organism evidence="2 3">
    <name type="scientific">Ectocarpus siliculosus</name>
    <name type="common">Brown alga</name>
    <name type="synonym">Conferva siliculosa</name>
    <dbReference type="NCBI Taxonomy" id="2880"/>
    <lineage>
        <taxon>Eukaryota</taxon>
        <taxon>Sar</taxon>
        <taxon>Stramenopiles</taxon>
        <taxon>Ochrophyta</taxon>
        <taxon>PX clade</taxon>
        <taxon>Phaeophyceae</taxon>
        <taxon>Ectocarpales</taxon>
        <taxon>Ectocarpaceae</taxon>
        <taxon>Ectocarpus</taxon>
    </lineage>
</organism>
<feature type="region of interest" description="Disordered" evidence="1">
    <location>
        <begin position="351"/>
        <end position="396"/>
    </location>
</feature>
<keyword evidence="3" id="KW-1185">Reference proteome</keyword>
<dbReference type="Pfam" id="PF13637">
    <property type="entry name" value="Ank_4"/>
    <property type="match status" value="4"/>
</dbReference>
<protein>
    <recommendedName>
        <fullName evidence="4">Ankyrin repeat protein</fullName>
    </recommendedName>
</protein>
<evidence type="ECO:0000256" key="1">
    <source>
        <dbReference type="SAM" id="MobiDB-lite"/>
    </source>
</evidence>
<feature type="region of interest" description="Disordered" evidence="1">
    <location>
        <begin position="504"/>
        <end position="527"/>
    </location>
</feature>
<feature type="compositionally biased region" description="Pro residues" evidence="1">
    <location>
        <begin position="356"/>
        <end position="366"/>
    </location>
</feature>
<dbReference type="InterPro" id="IPR052050">
    <property type="entry name" value="SecEffector_AnkRepeat"/>
</dbReference>
<gene>
    <name evidence="2" type="ORF">Esi_0375_0017</name>
</gene>
<dbReference type="PANTHER" id="PTHR46586">
    <property type="entry name" value="ANKYRIN REPEAT-CONTAINING PROTEIN"/>
    <property type="match status" value="1"/>
</dbReference>
<proteinExistence type="predicted"/>
<evidence type="ECO:0000313" key="2">
    <source>
        <dbReference type="EMBL" id="CBJ32799.1"/>
    </source>
</evidence>
<dbReference type="InterPro" id="IPR036770">
    <property type="entry name" value="Ankyrin_rpt-contain_sf"/>
</dbReference>
<dbReference type="OrthoDB" id="63159at2759"/>
<sequence length="789" mass="83538">MPLLLLLRRRRRRGGESARGSATRVAGGEGGVKKVLTTTAAVEDAAAAAGHVEVLEWLDRHAKPAPAANNASAGLRLPGFGGHDRKRRWGAAGSGAGSGERCSRAALERACEGGHFSTAVWLASKRSTEVERAYACIRRAAEKGHLEIVAWLSSSRSWNPSARFASSWSGATTTAMDYAAAGGHLKVVRWLHDHRAEGCTTAAMDKAAKKGHLHVVEWLHNNRTEGGTTKAMDCAAAAGHLEVAALSAAGATGATGAENSGEGVVDAHVHGGDGGDDMAGAGAAAGAGADAIDGLLLAGGGGVTAAVTLDLDEAAAEGRLAVLQWARRATMDGAPSPPPSCGARHRLSLDTRLSKMPPPPPPPPRLLRPAGHGKISRSSAEEEKKEEDGEEEGFFPQDAPGGGYYCCCCDCGGEGRIRSAEEKTSGSGDAGEEEKDAVYYLPLLPCGGGGKGCGEDEDGPWGEEDRTPEEAGGYCEDEKERWDDNGWRGRQHRCPSLTRRFNGDRGGVAASAHPRRPESRGAGDAEGLAVGAGRNRFRVAMSTDAVDRAAGNGHLEVVRWLYLHRAEGGTAGAITAAAAGGHVRVLDWLARNTPLMVTNTRRANFFRGTSVLNPSALDRAAANGHLGVLRWFQRNNPKNRRRSGEDGFTYRLMDEAASNGHLQVCQWLRQHRSEGCSWNAFDGAAGGGHTHVLDWLDRHYHAVGPSAVAFTKAAKAGHLHVVQWLLRRHPGEARAGCMWATQELSPTPASDPTTGAKRTWKVDPEVLELVRTAWDSYRARVPWGISLRA</sequence>
<accession>D7FZJ2</accession>